<dbReference type="GO" id="GO:0043752">
    <property type="term" value="F:adenosylcobinamide kinase activity"/>
    <property type="evidence" value="ECO:0007669"/>
    <property type="project" value="UniProtKB-EC"/>
</dbReference>
<gene>
    <name evidence="21" type="ORF">CLV47_108105</name>
</gene>
<feature type="binding site" evidence="19">
    <location>
        <begin position="23"/>
        <end position="30"/>
    </location>
    <ligand>
        <name>GTP</name>
        <dbReference type="ChEBI" id="CHEBI:37565"/>
    </ligand>
</feature>
<evidence type="ECO:0000256" key="14">
    <source>
        <dbReference type="ARBA" id="ARBA00022840"/>
    </source>
</evidence>
<name>A0A2T0ZZG1_9ACTN</name>
<comment type="catalytic activity">
    <reaction evidence="1">
        <text>adenosylcob(III)inamide + ATP = adenosylcob(III)inamide phosphate + ADP + H(+)</text>
        <dbReference type="Rhea" id="RHEA:15769"/>
        <dbReference type="ChEBI" id="CHEBI:2480"/>
        <dbReference type="ChEBI" id="CHEBI:15378"/>
        <dbReference type="ChEBI" id="CHEBI:30616"/>
        <dbReference type="ChEBI" id="CHEBI:58502"/>
        <dbReference type="ChEBI" id="CHEBI:456216"/>
        <dbReference type="EC" id="2.7.1.156"/>
    </reaction>
</comment>
<dbReference type="GO" id="GO:0005524">
    <property type="term" value="F:ATP binding"/>
    <property type="evidence" value="ECO:0007669"/>
    <property type="project" value="UniProtKB-KW"/>
</dbReference>
<dbReference type="GO" id="GO:0009236">
    <property type="term" value="P:cobalamin biosynthetic process"/>
    <property type="evidence" value="ECO:0007669"/>
    <property type="project" value="UniProtKB-UniPathway"/>
</dbReference>
<keyword evidence="15 19" id="KW-0342">GTP-binding</keyword>
<dbReference type="InterPro" id="IPR003203">
    <property type="entry name" value="CobU/CobP"/>
</dbReference>
<feature type="active site" description="GMP-histidine intermediate" evidence="18">
    <location>
        <position position="67"/>
    </location>
</feature>
<evidence type="ECO:0000256" key="10">
    <source>
        <dbReference type="ARBA" id="ARBA00022573"/>
    </source>
</evidence>
<accession>A0A2T0ZZG1</accession>
<comment type="similarity">
    <text evidence="7">Belongs to the CobU/CobP family.</text>
</comment>
<dbReference type="EC" id="2.7.1.156" evidence="8"/>
<comment type="pathway">
    <text evidence="5">Cofactor biosynthesis; adenosylcobalamin biosynthesis; adenosylcobalamin from cob(II)yrinate a,c-diamide: step 6/7.</text>
</comment>
<dbReference type="EMBL" id="PVUE01000008">
    <property type="protein sequence ID" value="PRZ41746.1"/>
    <property type="molecule type" value="Genomic_DNA"/>
</dbReference>
<evidence type="ECO:0000256" key="6">
    <source>
        <dbReference type="ARBA" id="ARBA00005159"/>
    </source>
</evidence>
<keyword evidence="13 21" id="KW-0418">Kinase</keyword>
<evidence type="ECO:0000256" key="11">
    <source>
        <dbReference type="ARBA" id="ARBA00022679"/>
    </source>
</evidence>
<evidence type="ECO:0000256" key="20">
    <source>
        <dbReference type="SAM" id="MobiDB-lite"/>
    </source>
</evidence>
<keyword evidence="11 21" id="KW-0808">Transferase</keyword>
<keyword evidence="22" id="KW-1185">Reference proteome</keyword>
<reference evidence="21 22" key="1">
    <citation type="submission" date="2018-03" db="EMBL/GenBank/DDBJ databases">
        <title>Genomic Encyclopedia of Archaeal and Bacterial Type Strains, Phase II (KMG-II): from individual species to whole genera.</title>
        <authorList>
            <person name="Goeker M."/>
        </authorList>
    </citation>
    <scope>NUCLEOTIDE SEQUENCE [LARGE SCALE GENOMIC DNA]</scope>
    <source>
        <strain evidence="21 22">DSM 100065</strain>
    </source>
</reference>
<dbReference type="CDD" id="cd00544">
    <property type="entry name" value="CobU"/>
    <property type="match status" value="1"/>
</dbReference>
<sequence>MSMPTIGPRRPAGLRPPSTLVTGGVRSGKSRYAEKLLADEPVVRYVAPGPVPDPRVDPEWAARIERHLAQRPTHWETVETPDVAGAIRDTPGAIIVDCLGTWLTRLVDDLGTWDEPLADWQHRFDTELDNLAIAWHASPARLVAVTNEVGLGVVPEHRSGRVFRDLLGLTNQRIAEACDDVVLVIAGRALTLP</sequence>
<dbReference type="PANTHER" id="PTHR34848:SF1">
    <property type="entry name" value="BIFUNCTIONAL ADENOSYLCOBALAMIN BIOSYNTHESIS PROTEIN COBU"/>
    <property type="match status" value="1"/>
</dbReference>
<evidence type="ECO:0000256" key="18">
    <source>
        <dbReference type="PIRSR" id="PIRSR006135-1"/>
    </source>
</evidence>
<evidence type="ECO:0000256" key="1">
    <source>
        <dbReference type="ARBA" id="ARBA00000312"/>
    </source>
</evidence>
<dbReference type="EC" id="2.7.7.62" evidence="9"/>
<evidence type="ECO:0000256" key="17">
    <source>
        <dbReference type="ARBA" id="ARBA00030571"/>
    </source>
</evidence>
<keyword evidence="10" id="KW-0169">Cobalamin biosynthesis</keyword>
<evidence type="ECO:0000313" key="22">
    <source>
        <dbReference type="Proteomes" id="UP000237752"/>
    </source>
</evidence>
<evidence type="ECO:0000256" key="7">
    <source>
        <dbReference type="ARBA" id="ARBA00007490"/>
    </source>
</evidence>
<comment type="caution">
    <text evidence="21">The sequence shown here is derived from an EMBL/GenBank/DDBJ whole genome shotgun (WGS) entry which is preliminary data.</text>
</comment>
<feature type="region of interest" description="Disordered" evidence="20">
    <location>
        <begin position="1"/>
        <end position="27"/>
    </location>
</feature>
<comment type="function">
    <text evidence="4">Catalyzes ATP-dependent phosphorylation of adenosylcobinamide and addition of GMP to adenosylcobinamide phosphate.</text>
</comment>
<dbReference type="Pfam" id="PF02283">
    <property type="entry name" value="CobU"/>
    <property type="match status" value="1"/>
</dbReference>
<feature type="binding site" evidence="19">
    <location>
        <begin position="47"/>
        <end position="49"/>
    </location>
    <ligand>
        <name>GTP</name>
        <dbReference type="ChEBI" id="CHEBI:37565"/>
    </ligand>
</feature>
<keyword evidence="12 19" id="KW-0547">Nucleotide-binding</keyword>
<evidence type="ECO:0000256" key="8">
    <source>
        <dbReference type="ARBA" id="ARBA00012016"/>
    </source>
</evidence>
<dbReference type="PANTHER" id="PTHR34848">
    <property type="match status" value="1"/>
</dbReference>
<evidence type="ECO:0000256" key="12">
    <source>
        <dbReference type="ARBA" id="ARBA00022741"/>
    </source>
</evidence>
<dbReference type="InterPro" id="IPR027417">
    <property type="entry name" value="P-loop_NTPase"/>
</dbReference>
<dbReference type="GO" id="GO:0005525">
    <property type="term" value="F:GTP binding"/>
    <property type="evidence" value="ECO:0007669"/>
    <property type="project" value="UniProtKB-KW"/>
</dbReference>
<evidence type="ECO:0000256" key="4">
    <source>
        <dbReference type="ARBA" id="ARBA00003889"/>
    </source>
</evidence>
<keyword evidence="21" id="KW-0548">Nucleotidyltransferase</keyword>
<evidence type="ECO:0000256" key="16">
    <source>
        <dbReference type="ARBA" id="ARBA00029570"/>
    </source>
</evidence>
<keyword evidence="14" id="KW-0067">ATP-binding</keyword>
<proteinExistence type="inferred from homology"/>
<dbReference type="Gene3D" id="3.40.50.300">
    <property type="entry name" value="P-loop containing nucleotide triphosphate hydrolases"/>
    <property type="match status" value="1"/>
</dbReference>
<evidence type="ECO:0000256" key="2">
    <source>
        <dbReference type="ARBA" id="ARBA00000711"/>
    </source>
</evidence>
<organism evidence="21 22">
    <name type="scientific">Antricoccus suffuscus</name>
    <dbReference type="NCBI Taxonomy" id="1629062"/>
    <lineage>
        <taxon>Bacteria</taxon>
        <taxon>Bacillati</taxon>
        <taxon>Actinomycetota</taxon>
        <taxon>Actinomycetes</taxon>
        <taxon>Geodermatophilales</taxon>
        <taxon>Antricoccaceae</taxon>
        <taxon>Antricoccus</taxon>
    </lineage>
</organism>
<evidence type="ECO:0000256" key="5">
    <source>
        <dbReference type="ARBA" id="ARBA00004692"/>
    </source>
</evidence>
<dbReference type="Proteomes" id="UP000237752">
    <property type="component" value="Unassembled WGS sequence"/>
</dbReference>
<dbReference type="GO" id="GO:0008820">
    <property type="term" value="F:cobinamide phosphate guanylyltransferase activity"/>
    <property type="evidence" value="ECO:0007669"/>
    <property type="project" value="UniProtKB-EC"/>
</dbReference>
<feature type="binding site" evidence="19">
    <location>
        <position position="79"/>
    </location>
    <ligand>
        <name>GTP</name>
        <dbReference type="ChEBI" id="CHEBI:37565"/>
    </ligand>
</feature>
<comment type="catalytic activity">
    <reaction evidence="3">
        <text>adenosylcob(III)inamide + GTP = adenosylcob(III)inamide phosphate + GDP + H(+)</text>
        <dbReference type="Rhea" id="RHEA:15765"/>
        <dbReference type="ChEBI" id="CHEBI:2480"/>
        <dbReference type="ChEBI" id="CHEBI:15378"/>
        <dbReference type="ChEBI" id="CHEBI:37565"/>
        <dbReference type="ChEBI" id="CHEBI:58189"/>
        <dbReference type="ChEBI" id="CHEBI:58502"/>
        <dbReference type="EC" id="2.7.1.156"/>
    </reaction>
</comment>
<dbReference type="PIRSF" id="PIRSF006135">
    <property type="entry name" value="CobU"/>
    <property type="match status" value="1"/>
</dbReference>
<evidence type="ECO:0000256" key="19">
    <source>
        <dbReference type="PIRSR" id="PIRSR006135-2"/>
    </source>
</evidence>
<evidence type="ECO:0000313" key="21">
    <source>
        <dbReference type="EMBL" id="PRZ41746.1"/>
    </source>
</evidence>
<comment type="pathway">
    <text evidence="6">Cofactor biosynthesis; adenosylcobalamin biosynthesis; adenosylcobalamin from cob(II)yrinate a,c-diamide: step 5/7.</text>
</comment>
<dbReference type="AlphaFoldDB" id="A0A2T0ZZG1"/>
<dbReference type="SUPFAM" id="SSF52540">
    <property type="entry name" value="P-loop containing nucleoside triphosphate hydrolases"/>
    <property type="match status" value="1"/>
</dbReference>
<feature type="binding site" evidence="19">
    <location>
        <position position="97"/>
    </location>
    <ligand>
        <name>GTP</name>
        <dbReference type="ChEBI" id="CHEBI:37565"/>
    </ligand>
</feature>
<evidence type="ECO:0000256" key="13">
    <source>
        <dbReference type="ARBA" id="ARBA00022777"/>
    </source>
</evidence>
<protein>
    <recommendedName>
        <fullName evidence="16">Adenosylcobinamide kinase</fullName>
        <ecNumber evidence="8">2.7.1.156</ecNumber>
        <ecNumber evidence="9">2.7.7.62</ecNumber>
    </recommendedName>
    <alternativeName>
        <fullName evidence="17">Adenosylcobinamide-phosphate guanylyltransferase</fullName>
    </alternativeName>
</protein>
<evidence type="ECO:0000256" key="15">
    <source>
        <dbReference type="ARBA" id="ARBA00023134"/>
    </source>
</evidence>
<evidence type="ECO:0000256" key="9">
    <source>
        <dbReference type="ARBA" id="ARBA00012523"/>
    </source>
</evidence>
<dbReference type="UniPathway" id="UPA00148">
    <property type="reaction ID" value="UER00236"/>
</dbReference>
<evidence type="ECO:0000256" key="3">
    <source>
        <dbReference type="ARBA" id="ARBA00001522"/>
    </source>
</evidence>
<comment type="catalytic activity">
    <reaction evidence="2">
        <text>adenosylcob(III)inamide phosphate + GTP + H(+) = adenosylcob(III)inamide-GDP + diphosphate</text>
        <dbReference type="Rhea" id="RHEA:22712"/>
        <dbReference type="ChEBI" id="CHEBI:15378"/>
        <dbReference type="ChEBI" id="CHEBI:33019"/>
        <dbReference type="ChEBI" id="CHEBI:37565"/>
        <dbReference type="ChEBI" id="CHEBI:58502"/>
        <dbReference type="ChEBI" id="CHEBI:60487"/>
        <dbReference type="EC" id="2.7.7.62"/>
    </reaction>
</comment>